<name>A0A0J8UBB6_9MYCO</name>
<keyword evidence="1" id="KW-1133">Transmembrane helix</keyword>
<dbReference type="EMBL" id="LFOD01000005">
    <property type="protein sequence ID" value="KMV18873.1"/>
    <property type="molecule type" value="Genomic_DNA"/>
</dbReference>
<proteinExistence type="predicted"/>
<evidence type="ECO:0000313" key="3">
    <source>
        <dbReference type="Proteomes" id="UP000037594"/>
    </source>
</evidence>
<dbReference type="PATRIC" id="fig|451644.5.peg.1692"/>
<evidence type="ECO:0000256" key="1">
    <source>
        <dbReference type="SAM" id="Phobius"/>
    </source>
</evidence>
<keyword evidence="1" id="KW-0812">Transmembrane</keyword>
<reference evidence="2 3" key="1">
    <citation type="submission" date="2015-06" db="EMBL/GenBank/DDBJ databases">
        <title>Genome sequence of Mycobacterium conceptionense strain MLE.</title>
        <authorList>
            <person name="Greninger A.L."/>
            <person name="Cunningham G."/>
            <person name="Chiu C.Y."/>
            <person name="Miller S."/>
        </authorList>
    </citation>
    <scope>NUCLEOTIDE SEQUENCE [LARGE SCALE GENOMIC DNA]</scope>
    <source>
        <strain evidence="2 3">MLE</strain>
    </source>
</reference>
<protein>
    <submittedName>
        <fullName evidence="2">Uncharacterized protein</fullName>
    </submittedName>
</protein>
<comment type="caution">
    <text evidence="2">The sequence shown here is derived from an EMBL/GenBank/DDBJ whole genome shotgun (WGS) entry which is preliminary data.</text>
</comment>
<feature type="transmembrane region" description="Helical" evidence="1">
    <location>
        <begin position="29"/>
        <end position="47"/>
    </location>
</feature>
<dbReference type="AlphaFoldDB" id="A0A0J8UBB6"/>
<sequence length="70" mass="7099">MAALANTVAAGVTVTVALAINVAGLVAVAAIVAATVILVPIFITYQFESMPSDLDRQNAIANIASTLRNS</sequence>
<dbReference type="Proteomes" id="UP000037594">
    <property type="component" value="Unassembled WGS sequence"/>
</dbReference>
<gene>
    <name evidence="2" type="ORF">ACT17_08220</name>
</gene>
<keyword evidence="1" id="KW-0472">Membrane</keyword>
<evidence type="ECO:0000313" key="2">
    <source>
        <dbReference type="EMBL" id="KMV18873.1"/>
    </source>
</evidence>
<accession>A0A0J8UBB6</accession>
<organism evidence="2 3">
    <name type="scientific">Mycolicibacterium conceptionense</name>
    <dbReference type="NCBI Taxonomy" id="451644"/>
    <lineage>
        <taxon>Bacteria</taxon>
        <taxon>Bacillati</taxon>
        <taxon>Actinomycetota</taxon>
        <taxon>Actinomycetes</taxon>
        <taxon>Mycobacteriales</taxon>
        <taxon>Mycobacteriaceae</taxon>
        <taxon>Mycolicibacterium</taxon>
    </lineage>
</organism>